<evidence type="ECO:0000313" key="2">
    <source>
        <dbReference type="Proteomes" id="UP000295444"/>
    </source>
</evidence>
<accession>A0A4R6RXK4</accession>
<protein>
    <submittedName>
        <fullName evidence="1">Uncharacterized protein</fullName>
    </submittedName>
</protein>
<organism evidence="1 2">
    <name type="scientific">Labedaea rhizosphaerae</name>
    <dbReference type="NCBI Taxonomy" id="598644"/>
    <lineage>
        <taxon>Bacteria</taxon>
        <taxon>Bacillati</taxon>
        <taxon>Actinomycetota</taxon>
        <taxon>Actinomycetes</taxon>
        <taxon>Pseudonocardiales</taxon>
        <taxon>Pseudonocardiaceae</taxon>
        <taxon>Labedaea</taxon>
    </lineage>
</organism>
<keyword evidence="2" id="KW-1185">Reference proteome</keyword>
<dbReference type="EMBL" id="SNXZ01000008">
    <property type="protein sequence ID" value="TDP91822.1"/>
    <property type="molecule type" value="Genomic_DNA"/>
</dbReference>
<comment type="caution">
    <text evidence="1">The sequence shown here is derived from an EMBL/GenBank/DDBJ whole genome shotgun (WGS) entry which is preliminary data.</text>
</comment>
<reference evidence="1 2" key="1">
    <citation type="submission" date="2019-03" db="EMBL/GenBank/DDBJ databases">
        <title>Genomic Encyclopedia of Type Strains, Phase IV (KMG-IV): sequencing the most valuable type-strain genomes for metagenomic binning, comparative biology and taxonomic classification.</title>
        <authorList>
            <person name="Goeker M."/>
        </authorList>
    </citation>
    <scope>NUCLEOTIDE SEQUENCE [LARGE SCALE GENOMIC DNA]</scope>
    <source>
        <strain evidence="1 2">DSM 45361</strain>
    </source>
</reference>
<proteinExistence type="predicted"/>
<name>A0A4R6RXK4_LABRH</name>
<gene>
    <name evidence="1" type="ORF">EV186_10831</name>
</gene>
<dbReference type="Proteomes" id="UP000295444">
    <property type="component" value="Unassembled WGS sequence"/>
</dbReference>
<dbReference type="AlphaFoldDB" id="A0A4R6RXK4"/>
<evidence type="ECO:0000313" key="1">
    <source>
        <dbReference type="EMBL" id="TDP91822.1"/>
    </source>
</evidence>
<sequence>MCAACGVPGHVPAAVPDVVVESPAAPAATADPPRKFAALRNKDCRPYLFGAALAMMADNIEHVITYWIR</sequence>